<dbReference type="PROSITE" id="PS51755">
    <property type="entry name" value="OMPR_PHOB"/>
    <property type="match status" value="1"/>
</dbReference>
<accession>A0A2A2AKW1</accession>
<evidence type="ECO:0000259" key="8">
    <source>
        <dbReference type="PROSITE" id="PS50110"/>
    </source>
</evidence>
<feature type="domain" description="Response regulatory" evidence="8">
    <location>
        <begin position="2"/>
        <end position="116"/>
    </location>
</feature>
<dbReference type="GO" id="GO:0000976">
    <property type="term" value="F:transcription cis-regulatory region binding"/>
    <property type="evidence" value="ECO:0007669"/>
    <property type="project" value="TreeGrafter"/>
</dbReference>
<feature type="modified residue" description="4-aspartylphosphate" evidence="6">
    <location>
        <position position="51"/>
    </location>
</feature>
<sequence>MRILIVEDDATLASQLQQVLTQAGFVAEHTADGQEAVFLAETESYDAAVLDLGLPGLDGISVLRHWRESGCHMPVLILTGRSRWSDKLAGFQAGADDYLTKPFMQEEVVLRLRALLRRSQPLASQGGQGGDTVLRSGSLEYDSMTQRVYVDGQHIALTAQELKILAYLMHRPGATVTRTEISEHVYSRDLDPDSNSLDVLIGRIRRKIGAARIETQRGLGFRLVDPQQAAASPATKESRPA</sequence>
<dbReference type="PANTHER" id="PTHR48111">
    <property type="entry name" value="REGULATOR OF RPOS"/>
    <property type="match status" value="1"/>
</dbReference>
<evidence type="ECO:0000256" key="2">
    <source>
        <dbReference type="ARBA" id="ARBA00023012"/>
    </source>
</evidence>
<keyword evidence="5" id="KW-0804">Transcription</keyword>
<dbReference type="SMART" id="SM00862">
    <property type="entry name" value="Trans_reg_C"/>
    <property type="match status" value="1"/>
</dbReference>
<keyword evidence="2" id="KW-0902">Two-component regulatory system</keyword>
<dbReference type="SUPFAM" id="SSF52172">
    <property type="entry name" value="CheY-like"/>
    <property type="match status" value="1"/>
</dbReference>
<keyword evidence="3" id="KW-0805">Transcription regulation</keyword>
<evidence type="ECO:0000256" key="5">
    <source>
        <dbReference type="ARBA" id="ARBA00023163"/>
    </source>
</evidence>
<comment type="caution">
    <text evidence="10">The sequence shown here is derived from an EMBL/GenBank/DDBJ whole genome shotgun (WGS) entry which is preliminary data.</text>
</comment>
<dbReference type="FunFam" id="3.40.50.2300:FF:000002">
    <property type="entry name" value="DNA-binding response regulator PhoP"/>
    <property type="match status" value="1"/>
</dbReference>
<dbReference type="Proteomes" id="UP000218054">
    <property type="component" value="Unassembled WGS sequence"/>
</dbReference>
<evidence type="ECO:0000259" key="9">
    <source>
        <dbReference type="PROSITE" id="PS51755"/>
    </source>
</evidence>
<dbReference type="Gene3D" id="6.10.250.690">
    <property type="match status" value="1"/>
</dbReference>
<dbReference type="GO" id="GO:0005829">
    <property type="term" value="C:cytosol"/>
    <property type="evidence" value="ECO:0007669"/>
    <property type="project" value="TreeGrafter"/>
</dbReference>
<evidence type="ECO:0000256" key="7">
    <source>
        <dbReference type="PROSITE-ProRule" id="PRU01091"/>
    </source>
</evidence>
<evidence type="ECO:0000256" key="3">
    <source>
        <dbReference type="ARBA" id="ARBA00023015"/>
    </source>
</evidence>
<dbReference type="EMBL" id="NSJB01000001">
    <property type="protein sequence ID" value="PAT38279.1"/>
    <property type="molecule type" value="Genomic_DNA"/>
</dbReference>
<dbReference type="AlphaFoldDB" id="A0A2A2AKW1"/>
<dbReference type="Pfam" id="PF00072">
    <property type="entry name" value="Response_reg"/>
    <property type="match status" value="1"/>
</dbReference>
<proteinExistence type="predicted"/>
<dbReference type="InterPro" id="IPR011006">
    <property type="entry name" value="CheY-like_superfamily"/>
</dbReference>
<dbReference type="RefSeq" id="WP_095538560.1">
    <property type="nucleotide sequence ID" value="NZ_NSJB01000001.1"/>
</dbReference>
<organism evidence="10 11">
    <name type="scientific">Vandammella animalimorsus</name>
    <dbReference type="NCBI Taxonomy" id="2029117"/>
    <lineage>
        <taxon>Bacteria</taxon>
        <taxon>Pseudomonadati</taxon>
        <taxon>Pseudomonadota</taxon>
        <taxon>Betaproteobacteria</taxon>
        <taxon>Burkholderiales</taxon>
        <taxon>Comamonadaceae</taxon>
        <taxon>Vandammella</taxon>
    </lineage>
</organism>
<keyword evidence="4 7" id="KW-0238">DNA-binding</keyword>
<dbReference type="GO" id="GO:0000156">
    <property type="term" value="F:phosphorelay response regulator activity"/>
    <property type="evidence" value="ECO:0007669"/>
    <property type="project" value="TreeGrafter"/>
</dbReference>
<dbReference type="InterPro" id="IPR036388">
    <property type="entry name" value="WH-like_DNA-bd_sf"/>
</dbReference>
<evidence type="ECO:0000256" key="4">
    <source>
        <dbReference type="ARBA" id="ARBA00023125"/>
    </source>
</evidence>
<keyword evidence="1 6" id="KW-0597">Phosphoprotein</keyword>
<dbReference type="PROSITE" id="PS50110">
    <property type="entry name" value="RESPONSE_REGULATORY"/>
    <property type="match status" value="1"/>
</dbReference>
<dbReference type="GO" id="GO:0032993">
    <property type="term" value="C:protein-DNA complex"/>
    <property type="evidence" value="ECO:0007669"/>
    <property type="project" value="TreeGrafter"/>
</dbReference>
<keyword evidence="11" id="KW-1185">Reference proteome</keyword>
<dbReference type="InterPro" id="IPR001867">
    <property type="entry name" value="OmpR/PhoB-type_DNA-bd"/>
</dbReference>
<dbReference type="InterPro" id="IPR001789">
    <property type="entry name" value="Sig_transdc_resp-reg_receiver"/>
</dbReference>
<dbReference type="Pfam" id="PF00486">
    <property type="entry name" value="Trans_reg_C"/>
    <property type="match status" value="1"/>
</dbReference>
<dbReference type="CDD" id="cd00383">
    <property type="entry name" value="trans_reg_C"/>
    <property type="match status" value="1"/>
</dbReference>
<evidence type="ECO:0000313" key="11">
    <source>
        <dbReference type="Proteomes" id="UP000218054"/>
    </source>
</evidence>
<dbReference type="GO" id="GO:0006355">
    <property type="term" value="P:regulation of DNA-templated transcription"/>
    <property type="evidence" value="ECO:0007669"/>
    <property type="project" value="InterPro"/>
</dbReference>
<dbReference type="Gene3D" id="3.40.50.2300">
    <property type="match status" value="1"/>
</dbReference>
<dbReference type="InterPro" id="IPR039420">
    <property type="entry name" value="WalR-like"/>
</dbReference>
<dbReference type="PANTHER" id="PTHR48111:SF37">
    <property type="entry name" value="RESPONSE REGULATOR PROTEIN CARR"/>
    <property type="match status" value="1"/>
</dbReference>
<evidence type="ECO:0000313" key="10">
    <source>
        <dbReference type="EMBL" id="PAT38279.1"/>
    </source>
</evidence>
<feature type="domain" description="OmpR/PhoB-type" evidence="9">
    <location>
        <begin position="131"/>
        <end position="225"/>
    </location>
</feature>
<protein>
    <submittedName>
        <fullName evidence="10">DNA-binding response regulator</fullName>
    </submittedName>
</protein>
<evidence type="ECO:0000256" key="1">
    <source>
        <dbReference type="ARBA" id="ARBA00022553"/>
    </source>
</evidence>
<dbReference type="SMART" id="SM00448">
    <property type="entry name" value="REC"/>
    <property type="match status" value="1"/>
</dbReference>
<reference evidence="10 11" key="1">
    <citation type="submission" date="2017-08" db="EMBL/GenBank/DDBJ databases">
        <title>WGS of Clinical strains of the CDC Group NO-1 linked to zoonotic infections in humans.</title>
        <authorList>
            <person name="Bernier A.-M."/>
            <person name="Bernard K."/>
        </authorList>
    </citation>
    <scope>NUCLEOTIDE SEQUENCE [LARGE SCALE GENOMIC DNA]</scope>
    <source>
        <strain evidence="10 11">NML00-0135</strain>
    </source>
</reference>
<gene>
    <name evidence="10" type="ORF">CK625_01935</name>
</gene>
<name>A0A2A2AKW1_9BURK</name>
<dbReference type="Gene3D" id="1.10.10.10">
    <property type="entry name" value="Winged helix-like DNA-binding domain superfamily/Winged helix DNA-binding domain"/>
    <property type="match status" value="1"/>
</dbReference>
<feature type="DNA-binding region" description="OmpR/PhoB-type" evidence="7">
    <location>
        <begin position="131"/>
        <end position="225"/>
    </location>
</feature>
<evidence type="ECO:0000256" key="6">
    <source>
        <dbReference type="PROSITE-ProRule" id="PRU00169"/>
    </source>
</evidence>